<dbReference type="AlphaFoldDB" id="Q1DEJ8"/>
<dbReference type="EMBL" id="CP000113">
    <property type="protein sequence ID" value="ABF87689.1"/>
    <property type="molecule type" value="Genomic_DNA"/>
</dbReference>
<feature type="coiled-coil region" evidence="1">
    <location>
        <begin position="585"/>
        <end position="674"/>
    </location>
</feature>
<dbReference type="OrthoDB" id="580912at2"/>
<dbReference type="InterPro" id="IPR011935">
    <property type="entry name" value="CHP02231"/>
</dbReference>
<dbReference type="eggNOG" id="COG5316">
    <property type="taxonomic scope" value="Bacteria"/>
</dbReference>
<protein>
    <recommendedName>
        <fullName evidence="4">DUF4139 domain-containing protein</fullName>
    </recommendedName>
</protein>
<organism evidence="2 3">
    <name type="scientific">Myxococcus xanthus (strain DK1622)</name>
    <dbReference type="NCBI Taxonomy" id="246197"/>
    <lineage>
        <taxon>Bacteria</taxon>
        <taxon>Pseudomonadati</taxon>
        <taxon>Myxococcota</taxon>
        <taxon>Myxococcia</taxon>
        <taxon>Myxococcales</taxon>
        <taxon>Cystobacterineae</taxon>
        <taxon>Myxococcaceae</taxon>
        <taxon>Myxococcus</taxon>
    </lineage>
</organism>
<dbReference type="STRING" id="246197.MXAN_0657"/>
<dbReference type="PANTHER" id="PTHR31005:SF8">
    <property type="entry name" value="DUF4139 DOMAIN-CONTAINING PROTEIN"/>
    <property type="match status" value="1"/>
</dbReference>
<proteinExistence type="predicted"/>
<evidence type="ECO:0008006" key="4">
    <source>
        <dbReference type="Google" id="ProtNLM"/>
    </source>
</evidence>
<dbReference type="Proteomes" id="UP000002402">
    <property type="component" value="Chromosome"/>
</dbReference>
<keyword evidence="1" id="KW-0175">Coiled coil</keyword>
<keyword evidence="3" id="KW-1185">Reference proteome</keyword>
<gene>
    <name evidence="2" type="ordered locus">MXAN_0657</name>
</gene>
<evidence type="ECO:0000313" key="2">
    <source>
        <dbReference type="EMBL" id="ABF87689.1"/>
    </source>
</evidence>
<sequence>MLARPQLSGVPRPMTTNLRIRRVVLYKHGVGYFERRGKVSGNDTLHLDFKARDMNDVLKSLTVLDLSGGSVSAVSYDSTKPLEQLLAEATIRIPEDGSLTALLGQIKGARVRVRVGGAQVEGSIIGLDSLAVASGETSLMRPFLSLLVGASLRTFDILDVSELEFLDEAVRKDLEFYLATVLSSYKKDSKRMAILTSGQGERELFVSYVVESPVWKTSYRILLDEGEPPLLQGWALVDNTGDEDWVDVKLSLIAGLPVSFVHDLYNPRYMKRPVVEVTTEAAAAPVIPEESFGSAGDMMMEQEMAAPMMSAMPAAAPMAAPRRSRAEKAMVGGPGRGGPSRREAMETSAAVTTLTKEVGDLFEYGVDRPVTVHRNQSALVPILHKPFEGKRVLLYNRATREKNPMACIELKNTTGLTLEGGPVTVSEDERYVGEAMLDTMKPNDRRFVPYAVELGCVVSIEDRTEDGPVFRVAVNSGMLVAEYFHVRRTMYLSRNKGQRAQVLYVEHPRQGWELAKDAPEPAETTDGFWRFKRELAAGAQDSLTVTERTRGQRQYLISSMGLDQVSYFVSQRFVDEKMAGALKEVVTQREQVDALAKDEQRLQEERNQLFRDQERIRSNIESLKSGASQRELADRFVSKLNEQEDRLEAIASELEKLAKQRQEAQKALNRRIQALSYTADL</sequence>
<evidence type="ECO:0000313" key="3">
    <source>
        <dbReference type="Proteomes" id="UP000002402"/>
    </source>
</evidence>
<dbReference type="EnsemblBacteria" id="ABF87689">
    <property type="protein sequence ID" value="ABF87689"/>
    <property type="gene ID" value="MXAN_0657"/>
</dbReference>
<reference evidence="2 3" key="1">
    <citation type="journal article" date="2006" name="Proc. Natl. Acad. Sci. U.S.A.">
        <title>Evolution of sensory complexity recorded in a myxobacterial genome.</title>
        <authorList>
            <person name="Goldman B.S."/>
            <person name="Nierman W.C."/>
            <person name="Kaiser D."/>
            <person name="Slater S.C."/>
            <person name="Durkin A.S."/>
            <person name="Eisen J.A."/>
            <person name="Ronning C.M."/>
            <person name="Barbazuk W.B."/>
            <person name="Blanchard M."/>
            <person name="Field C."/>
            <person name="Halling C."/>
            <person name="Hinkle G."/>
            <person name="Iartchuk O."/>
            <person name="Kim H.S."/>
            <person name="Mackenzie C."/>
            <person name="Madupu R."/>
            <person name="Miller N."/>
            <person name="Shvartsbeyn A."/>
            <person name="Sullivan S.A."/>
            <person name="Vaudin M."/>
            <person name="Wiegand R."/>
            <person name="Kaplan H.B."/>
        </authorList>
    </citation>
    <scope>NUCLEOTIDE SEQUENCE [LARGE SCALE GENOMIC DNA]</scope>
    <source>
        <strain evidence="3">DK1622</strain>
    </source>
</reference>
<dbReference type="HOGENOM" id="CLU_025153_0_0_7"/>
<name>Q1DEJ8_MYXXD</name>
<dbReference type="KEGG" id="mxa:MXAN_0657"/>
<accession>Q1DEJ8</accession>
<dbReference type="PANTHER" id="PTHR31005">
    <property type="entry name" value="DUF4139 DOMAIN-CONTAINING PROTEIN"/>
    <property type="match status" value="1"/>
</dbReference>
<evidence type="ECO:0000256" key="1">
    <source>
        <dbReference type="SAM" id="Coils"/>
    </source>
</evidence>